<dbReference type="Proteomes" id="UP000266649">
    <property type="component" value="Unassembled WGS sequence"/>
</dbReference>
<accession>A0A398BM86</accession>
<name>A0A398BM86_9RHOB</name>
<dbReference type="Gene3D" id="1.10.10.60">
    <property type="entry name" value="Homeodomain-like"/>
    <property type="match status" value="1"/>
</dbReference>
<comment type="caution">
    <text evidence="3">The sequence shown here is derived from an EMBL/GenBank/DDBJ whole genome shotgun (WGS) entry which is preliminary data.</text>
</comment>
<feature type="domain" description="Transposase IS30-like HTH" evidence="2">
    <location>
        <begin position="189"/>
        <end position="222"/>
    </location>
</feature>
<dbReference type="InterPro" id="IPR016032">
    <property type="entry name" value="Sig_transdc_resp-reg_C-effctor"/>
</dbReference>
<dbReference type="GO" id="GO:0006355">
    <property type="term" value="P:regulation of DNA-templated transcription"/>
    <property type="evidence" value="ECO:0007669"/>
    <property type="project" value="InterPro"/>
</dbReference>
<protein>
    <recommendedName>
        <fullName evidence="2">Transposase IS30-like HTH domain-containing protein</fullName>
    </recommendedName>
</protein>
<dbReference type="AlphaFoldDB" id="A0A398BM86"/>
<feature type="region of interest" description="Disordered" evidence="1">
    <location>
        <begin position="123"/>
        <end position="191"/>
    </location>
</feature>
<sequence length="396" mass="41211">MNLSDMSLDDLRRHQEKNARIIEACEILDGLPRDAEDSVLSIDMTPGLPTVITLPCGMPSARYFDPPPEFEVVETDRRPGESAEAAGWRRVDEKYWRELDANSRAALAADVVAAEMLGGSGDLQRHSLVESPPAAGQREQAGTCEVAPEAGTGAGESPAHVSETPVSAPPAVAPAARKDQTAGQVTGPLTDDERAEIQRLDAEGVSRKEIARRLGRRTQTVALYLHGLAHPPKGAAGKTEESKAAQPAPVAEQASVAVSDGADAVAEAPVAVKAAPVGEIAEGVVPVAAPTPAPVAGGAAPFTARQRQIAAHVMRLHGRGDFDAATDLALVEQLTSGTKAGQVALDLGLDSAAVVGRFRALTAVIRDDRDRVTIDGQADLLLVLRVAAGVARPEAA</sequence>
<gene>
    <name evidence="3" type="ORF">D2N39_12575</name>
</gene>
<keyword evidence="4" id="KW-1185">Reference proteome</keyword>
<evidence type="ECO:0000313" key="4">
    <source>
        <dbReference type="Proteomes" id="UP000266649"/>
    </source>
</evidence>
<dbReference type="SUPFAM" id="SSF46894">
    <property type="entry name" value="C-terminal effector domain of the bipartite response regulators"/>
    <property type="match status" value="1"/>
</dbReference>
<evidence type="ECO:0000256" key="1">
    <source>
        <dbReference type="SAM" id="MobiDB-lite"/>
    </source>
</evidence>
<dbReference type="Pfam" id="PF13936">
    <property type="entry name" value="HTH_38"/>
    <property type="match status" value="1"/>
</dbReference>
<evidence type="ECO:0000259" key="2">
    <source>
        <dbReference type="Pfam" id="PF13936"/>
    </source>
</evidence>
<dbReference type="EMBL" id="QXXQ01000006">
    <property type="protein sequence ID" value="RID91532.1"/>
    <property type="molecule type" value="Genomic_DNA"/>
</dbReference>
<organism evidence="3 4">
    <name type="scientific">Gemmobacter lutimaris</name>
    <dbReference type="NCBI Taxonomy" id="2306023"/>
    <lineage>
        <taxon>Bacteria</taxon>
        <taxon>Pseudomonadati</taxon>
        <taxon>Pseudomonadota</taxon>
        <taxon>Alphaproteobacteria</taxon>
        <taxon>Rhodobacterales</taxon>
        <taxon>Paracoccaceae</taxon>
        <taxon>Gemmobacter</taxon>
    </lineage>
</organism>
<proteinExistence type="predicted"/>
<dbReference type="GO" id="GO:0003677">
    <property type="term" value="F:DNA binding"/>
    <property type="evidence" value="ECO:0007669"/>
    <property type="project" value="InterPro"/>
</dbReference>
<evidence type="ECO:0000313" key="3">
    <source>
        <dbReference type="EMBL" id="RID91532.1"/>
    </source>
</evidence>
<dbReference type="InterPro" id="IPR025246">
    <property type="entry name" value="IS30-like_HTH"/>
</dbReference>
<reference evidence="3 4" key="1">
    <citation type="submission" date="2018-09" db="EMBL/GenBank/DDBJ databases">
        <title>Gemmobacter lutimaris sp. nov., a marine bacterium isolated from tidal flat.</title>
        <authorList>
            <person name="Lee D.W."/>
            <person name="Yoo Y."/>
            <person name="Kim J.-J."/>
            <person name="Kim B.S."/>
        </authorList>
    </citation>
    <scope>NUCLEOTIDE SEQUENCE [LARGE SCALE GENOMIC DNA]</scope>
    <source>
        <strain evidence="3 4">YJ-T1-11</strain>
    </source>
</reference>